<gene>
    <name evidence="16" type="primary">Cacna1c</name>
    <name evidence="16" type="ORF">SPIL2461_LOCUS9522</name>
</gene>
<keyword evidence="5 14" id="KW-0812">Transmembrane</keyword>
<evidence type="ECO:0000256" key="7">
    <source>
        <dbReference type="ARBA" id="ARBA00022882"/>
    </source>
</evidence>
<comment type="subcellular location">
    <subcellularLocation>
        <location evidence="1">Membrane</location>
        <topology evidence="1">Multi-pass membrane protein</topology>
    </subcellularLocation>
</comment>
<evidence type="ECO:0000259" key="15">
    <source>
        <dbReference type="Pfam" id="PF00520"/>
    </source>
</evidence>
<keyword evidence="2" id="KW-0813">Transport</keyword>
<evidence type="ECO:0000256" key="2">
    <source>
        <dbReference type="ARBA" id="ARBA00022448"/>
    </source>
</evidence>
<keyword evidence="3" id="KW-0109">Calcium transport</keyword>
<keyword evidence="6" id="KW-0106">Calcium</keyword>
<name>A0A812QBS4_SYMPI</name>
<evidence type="ECO:0000313" key="17">
    <source>
        <dbReference type="Proteomes" id="UP000649617"/>
    </source>
</evidence>
<feature type="transmembrane region" description="Helical" evidence="14">
    <location>
        <begin position="186"/>
        <end position="206"/>
    </location>
</feature>
<keyword evidence="8 14" id="KW-1133">Transmembrane helix</keyword>
<keyword evidence="10 14" id="KW-0472">Membrane</keyword>
<dbReference type="GO" id="GO:0005891">
    <property type="term" value="C:voltage-gated calcium channel complex"/>
    <property type="evidence" value="ECO:0007669"/>
    <property type="project" value="TreeGrafter"/>
</dbReference>
<evidence type="ECO:0000256" key="12">
    <source>
        <dbReference type="ARBA" id="ARBA00023303"/>
    </source>
</evidence>
<feature type="region of interest" description="Disordered" evidence="13">
    <location>
        <begin position="99"/>
        <end position="134"/>
    </location>
</feature>
<comment type="caution">
    <text evidence="16">The sequence shown here is derived from an EMBL/GenBank/DDBJ whole genome shotgun (WGS) entry which is preliminary data.</text>
</comment>
<keyword evidence="4" id="KW-0107">Calcium channel</keyword>
<feature type="transmembrane region" description="Helical" evidence="14">
    <location>
        <begin position="218"/>
        <end position="237"/>
    </location>
</feature>
<dbReference type="GO" id="GO:0098703">
    <property type="term" value="P:calcium ion import across plasma membrane"/>
    <property type="evidence" value="ECO:0007669"/>
    <property type="project" value="TreeGrafter"/>
</dbReference>
<dbReference type="Proteomes" id="UP000649617">
    <property type="component" value="Unassembled WGS sequence"/>
</dbReference>
<dbReference type="GO" id="GO:0008331">
    <property type="term" value="F:high voltage-gated calcium channel activity"/>
    <property type="evidence" value="ECO:0007669"/>
    <property type="project" value="TreeGrafter"/>
</dbReference>
<keyword evidence="11" id="KW-0325">Glycoprotein</keyword>
<feature type="transmembrane region" description="Helical" evidence="14">
    <location>
        <begin position="365"/>
        <end position="388"/>
    </location>
</feature>
<evidence type="ECO:0000256" key="5">
    <source>
        <dbReference type="ARBA" id="ARBA00022692"/>
    </source>
</evidence>
<dbReference type="SUPFAM" id="SSF81324">
    <property type="entry name" value="Voltage-gated potassium channels"/>
    <property type="match status" value="1"/>
</dbReference>
<organism evidence="16 17">
    <name type="scientific">Symbiodinium pilosum</name>
    <name type="common">Dinoflagellate</name>
    <dbReference type="NCBI Taxonomy" id="2952"/>
    <lineage>
        <taxon>Eukaryota</taxon>
        <taxon>Sar</taxon>
        <taxon>Alveolata</taxon>
        <taxon>Dinophyceae</taxon>
        <taxon>Suessiales</taxon>
        <taxon>Symbiodiniaceae</taxon>
        <taxon>Symbiodinium</taxon>
    </lineage>
</organism>
<keyword evidence="12" id="KW-0407">Ion channel</keyword>
<dbReference type="OrthoDB" id="425250at2759"/>
<evidence type="ECO:0000256" key="8">
    <source>
        <dbReference type="ARBA" id="ARBA00022989"/>
    </source>
</evidence>
<evidence type="ECO:0000256" key="3">
    <source>
        <dbReference type="ARBA" id="ARBA00022568"/>
    </source>
</evidence>
<reference evidence="16" key="1">
    <citation type="submission" date="2021-02" db="EMBL/GenBank/DDBJ databases">
        <authorList>
            <person name="Dougan E. K."/>
            <person name="Rhodes N."/>
            <person name="Thang M."/>
            <person name="Chan C."/>
        </authorList>
    </citation>
    <scope>NUCLEOTIDE SEQUENCE</scope>
</reference>
<dbReference type="AlphaFoldDB" id="A0A812QBS4"/>
<proteinExistence type="predicted"/>
<dbReference type="EMBL" id="CAJNIZ010016669">
    <property type="protein sequence ID" value="CAE7388689.1"/>
    <property type="molecule type" value="Genomic_DNA"/>
</dbReference>
<feature type="transmembrane region" description="Helical" evidence="14">
    <location>
        <begin position="157"/>
        <end position="180"/>
    </location>
</feature>
<evidence type="ECO:0000256" key="1">
    <source>
        <dbReference type="ARBA" id="ARBA00004141"/>
    </source>
</evidence>
<evidence type="ECO:0000256" key="9">
    <source>
        <dbReference type="ARBA" id="ARBA00023065"/>
    </source>
</evidence>
<sequence length="586" mass="65420">MEDSFQRHLEALNAVYEQVISENAELRKQLGNPGSGPPLPPVATLATVSTLNLQQENSPQLPGALIESENLQPNLFDGTAAKAFEKEGEELEDIHNGVESHPITSLPESPSPPECSPPPLTDSKSNHAKPSQRRSSFIRQSLMTVNSGEETEDDATFLLLLDVVPAVVILISAVVAGFSADIAPDHTVWVVLEMLFTLFFIGEIVVKMKVFGLKEYMWGADWYWSWFDILCVILAIVDLSLNLSAAAEGTQSDTGALSSLKMLKLARLGRIVRLLKFKIFQELKLMIQGVFTGLRVLFWAVVLLVGMMYLLGVVTRTVFGSDHAEFGSVPVAMLTSFRCFTDGCVAFDGTPLQEKLQKDFGGAFMIAYILLFLFVTIGIFNLIMAVFIDNVTDGSTKKRQRELGQNAPKTAFIISDALRHLILMNILRKEAEDEAAEMEKKGRPRRVSKILKEKLRGLKEMYGYKPHSQHEYDALTAQIRAEMVERNIVVTKDEFNHWLHTEKGLLETLDDCEIDLSCKFDLFDVLDADLSGELEFEEMIDGLLKCRGPASKTDIIAIRLKTRLLVRMMNRVCEKLGIEGIEAEED</sequence>
<dbReference type="Gene3D" id="1.10.287.70">
    <property type="match status" value="1"/>
</dbReference>
<dbReference type="InterPro" id="IPR005821">
    <property type="entry name" value="Ion_trans_dom"/>
</dbReference>
<evidence type="ECO:0000256" key="14">
    <source>
        <dbReference type="SAM" id="Phobius"/>
    </source>
</evidence>
<dbReference type="InterPro" id="IPR050599">
    <property type="entry name" value="VDCC_alpha-1_subunit"/>
</dbReference>
<dbReference type="Pfam" id="PF00520">
    <property type="entry name" value="Ion_trans"/>
    <property type="match status" value="1"/>
</dbReference>
<evidence type="ECO:0000256" key="11">
    <source>
        <dbReference type="ARBA" id="ARBA00023180"/>
    </source>
</evidence>
<keyword evidence="17" id="KW-1185">Reference proteome</keyword>
<keyword evidence="7" id="KW-0851">Voltage-gated channel</keyword>
<evidence type="ECO:0000256" key="10">
    <source>
        <dbReference type="ARBA" id="ARBA00023136"/>
    </source>
</evidence>
<feature type="compositionally biased region" description="Pro residues" evidence="13">
    <location>
        <begin position="109"/>
        <end position="120"/>
    </location>
</feature>
<evidence type="ECO:0000256" key="13">
    <source>
        <dbReference type="SAM" id="MobiDB-lite"/>
    </source>
</evidence>
<evidence type="ECO:0000313" key="16">
    <source>
        <dbReference type="EMBL" id="CAE7388689.1"/>
    </source>
</evidence>
<accession>A0A812QBS4</accession>
<evidence type="ECO:0000256" key="6">
    <source>
        <dbReference type="ARBA" id="ARBA00022837"/>
    </source>
</evidence>
<dbReference type="Gene3D" id="1.20.120.350">
    <property type="entry name" value="Voltage-gated potassium channels. Chain C"/>
    <property type="match status" value="1"/>
</dbReference>
<evidence type="ECO:0000256" key="4">
    <source>
        <dbReference type="ARBA" id="ARBA00022673"/>
    </source>
</evidence>
<dbReference type="PANTHER" id="PTHR45628">
    <property type="entry name" value="VOLTAGE-DEPENDENT CALCIUM CHANNEL TYPE A SUBUNIT ALPHA-1"/>
    <property type="match status" value="1"/>
</dbReference>
<feature type="domain" description="Ion transport" evidence="15">
    <location>
        <begin position="167"/>
        <end position="394"/>
    </location>
</feature>
<dbReference type="InterPro" id="IPR027359">
    <property type="entry name" value="Volt_channel_dom_sf"/>
</dbReference>
<keyword evidence="9" id="KW-0406">Ion transport</keyword>
<feature type="transmembrane region" description="Helical" evidence="14">
    <location>
        <begin position="296"/>
        <end position="319"/>
    </location>
</feature>
<dbReference type="PANTHER" id="PTHR45628:SF7">
    <property type="entry name" value="VOLTAGE-DEPENDENT CALCIUM CHANNEL TYPE A SUBUNIT ALPHA-1"/>
    <property type="match status" value="1"/>
</dbReference>
<protein>
    <submittedName>
        <fullName evidence="16">Cacna1c protein</fullName>
    </submittedName>
</protein>